<dbReference type="OrthoDB" id="572467at2"/>
<evidence type="ECO:0000313" key="2">
    <source>
        <dbReference type="Proteomes" id="UP000031760"/>
    </source>
</evidence>
<name>W8VZK6_9FLAO</name>
<dbReference type="RefSeq" id="WP_041495449.1">
    <property type="nucleotide sequence ID" value="NZ_AP014548.1"/>
</dbReference>
<protein>
    <recommendedName>
        <fullName evidence="3">GTPase</fullName>
    </recommendedName>
</protein>
<evidence type="ECO:0000313" key="1">
    <source>
        <dbReference type="EMBL" id="BAO54741.1"/>
    </source>
</evidence>
<dbReference type="AlphaFoldDB" id="W8VZK6"/>
<evidence type="ECO:0008006" key="3">
    <source>
        <dbReference type="Google" id="ProtNLM"/>
    </source>
</evidence>
<dbReference type="KEGG" id="nmf:NMS_0732"/>
<organism evidence="1 2">
    <name type="scientific">Nonlabens marinus S1-08</name>
    <dbReference type="NCBI Taxonomy" id="1454201"/>
    <lineage>
        <taxon>Bacteria</taxon>
        <taxon>Pseudomonadati</taxon>
        <taxon>Bacteroidota</taxon>
        <taxon>Flavobacteriia</taxon>
        <taxon>Flavobacteriales</taxon>
        <taxon>Flavobacteriaceae</taxon>
        <taxon>Nonlabens</taxon>
    </lineage>
</organism>
<dbReference type="Proteomes" id="UP000031760">
    <property type="component" value="Chromosome"/>
</dbReference>
<dbReference type="STRING" id="1454201.NMS_0732"/>
<proteinExistence type="predicted"/>
<gene>
    <name evidence="1" type="ORF">NMS_0732</name>
</gene>
<keyword evidence="2" id="KW-1185">Reference proteome</keyword>
<dbReference type="EMBL" id="AP014548">
    <property type="protein sequence ID" value="BAO54741.1"/>
    <property type="molecule type" value="Genomic_DNA"/>
</dbReference>
<dbReference type="HOGENOM" id="CLU_157878_0_0_10"/>
<accession>W8VZK6</accession>
<reference evidence="1 2" key="1">
    <citation type="journal article" date="2014" name="Proc. Natl. Acad. Sci. U.S.A.">
        <title>Functional characterization of flavobacteria rhodopsins reveals a unique class of light-driven chloride pump in bacteria.</title>
        <authorList>
            <person name="Yoshizawa S."/>
            <person name="Kumagai Y."/>
            <person name="Kim H."/>
            <person name="Ogura Y."/>
            <person name="Hayashi T."/>
            <person name="Iwasaki W."/>
            <person name="DeLong E.F."/>
            <person name="Kogure K."/>
        </authorList>
    </citation>
    <scope>NUCLEOTIDE SEQUENCE [LARGE SCALE GENOMIC DNA]</scope>
    <source>
        <strain evidence="1 2">S1-08</strain>
    </source>
</reference>
<sequence length="144" mass="16893">MPVEKLIFVYNANSGKVNALLDSAHKIVSPSTYQCRLCELTYGTLKENKEWVRFRESLVNEKFMPCSTRYESVISNYLVKELDFLHKNEFEKQYRSKWLPKYDYPVILEVTSNGLELFMSDKELQQLPTTDRLIQAITTKLNAQ</sequence>